<dbReference type="EMBL" id="GBXM01077711">
    <property type="protein sequence ID" value="JAH30866.1"/>
    <property type="molecule type" value="Transcribed_RNA"/>
</dbReference>
<proteinExistence type="predicted"/>
<name>A0A0E9RNZ0_ANGAN</name>
<evidence type="ECO:0000313" key="1">
    <source>
        <dbReference type="EMBL" id="JAH30866.1"/>
    </source>
</evidence>
<organism evidence="1">
    <name type="scientific">Anguilla anguilla</name>
    <name type="common">European freshwater eel</name>
    <name type="synonym">Muraena anguilla</name>
    <dbReference type="NCBI Taxonomy" id="7936"/>
    <lineage>
        <taxon>Eukaryota</taxon>
        <taxon>Metazoa</taxon>
        <taxon>Chordata</taxon>
        <taxon>Craniata</taxon>
        <taxon>Vertebrata</taxon>
        <taxon>Euteleostomi</taxon>
        <taxon>Actinopterygii</taxon>
        <taxon>Neopterygii</taxon>
        <taxon>Teleostei</taxon>
        <taxon>Anguilliformes</taxon>
        <taxon>Anguillidae</taxon>
        <taxon>Anguilla</taxon>
    </lineage>
</organism>
<reference evidence="1" key="2">
    <citation type="journal article" date="2015" name="Fish Shellfish Immunol.">
        <title>Early steps in the European eel (Anguilla anguilla)-Vibrio vulnificus interaction in the gills: Role of the RtxA13 toxin.</title>
        <authorList>
            <person name="Callol A."/>
            <person name="Pajuelo D."/>
            <person name="Ebbesson L."/>
            <person name="Teles M."/>
            <person name="MacKenzie S."/>
            <person name="Amaro C."/>
        </authorList>
    </citation>
    <scope>NUCLEOTIDE SEQUENCE</scope>
</reference>
<sequence>MRLQCSRSCSSVRRRQC</sequence>
<reference evidence="1" key="1">
    <citation type="submission" date="2014-11" db="EMBL/GenBank/DDBJ databases">
        <authorList>
            <person name="Amaro Gonzalez C."/>
        </authorList>
    </citation>
    <scope>NUCLEOTIDE SEQUENCE</scope>
</reference>
<dbReference type="AlphaFoldDB" id="A0A0E9RNZ0"/>
<protein>
    <submittedName>
        <fullName evidence="1">Uncharacterized protein</fullName>
    </submittedName>
</protein>
<accession>A0A0E9RNZ0</accession>